<evidence type="ECO:0000313" key="7">
    <source>
        <dbReference type="Proteomes" id="UP000051952"/>
    </source>
</evidence>
<feature type="domain" description="WWE" evidence="5">
    <location>
        <begin position="43"/>
        <end position="118"/>
    </location>
</feature>
<keyword evidence="3" id="KW-0689">Ribosomal protein</keyword>
<dbReference type="SMART" id="SM00320">
    <property type="entry name" value="WD40"/>
    <property type="match status" value="7"/>
</dbReference>
<dbReference type="SUPFAM" id="SSF117839">
    <property type="entry name" value="WWE domain"/>
    <property type="match status" value="1"/>
</dbReference>
<dbReference type="InterPro" id="IPR018123">
    <property type="entry name" value="WWE-dom_subgr"/>
</dbReference>
<dbReference type="GO" id="GO:0008270">
    <property type="term" value="F:zinc ion binding"/>
    <property type="evidence" value="ECO:0007669"/>
    <property type="project" value="InterPro"/>
</dbReference>
<proteinExistence type="predicted"/>
<accession>A0A0S4KLR3</accession>
<organism evidence="6 7">
    <name type="scientific">Bodo saltans</name>
    <name type="common">Flagellated protozoan</name>
    <dbReference type="NCBI Taxonomy" id="75058"/>
    <lineage>
        <taxon>Eukaryota</taxon>
        <taxon>Discoba</taxon>
        <taxon>Euglenozoa</taxon>
        <taxon>Kinetoplastea</taxon>
        <taxon>Metakinetoplastina</taxon>
        <taxon>Eubodonida</taxon>
        <taxon>Bodonidae</taxon>
        <taxon>Bodo</taxon>
    </lineage>
</organism>
<dbReference type="OrthoDB" id="10255630at2759"/>
<dbReference type="PANTHER" id="PTHR19879:SF1">
    <property type="entry name" value="CANNONBALL-RELATED"/>
    <property type="match status" value="1"/>
</dbReference>
<dbReference type="SMART" id="SM00678">
    <property type="entry name" value="WWE"/>
    <property type="match status" value="1"/>
</dbReference>
<dbReference type="Pfam" id="PF00400">
    <property type="entry name" value="WD40"/>
    <property type="match status" value="6"/>
</dbReference>
<evidence type="ECO:0000313" key="6">
    <source>
        <dbReference type="EMBL" id="CUI15433.1"/>
    </source>
</evidence>
<feature type="repeat" description="WD" evidence="4">
    <location>
        <begin position="193"/>
        <end position="234"/>
    </location>
</feature>
<dbReference type="VEuPathDB" id="TriTrypDB:BSAL_42350"/>
<dbReference type="Gene3D" id="2.130.10.10">
    <property type="entry name" value="YVTN repeat-like/Quinoprotein amine dehydrogenase"/>
    <property type="match status" value="2"/>
</dbReference>
<dbReference type="InterPro" id="IPR036322">
    <property type="entry name" value="WD40_repeat_dom_sf"/>
</dbReference>
<dbReference type="PROSITE" id="PS50918">
    <property type="entry name" value="WWE"/>
    <property type="match status" value="1"/>
</dbReference>
<dbReference type="InterPro" id="IPR015943">
    <property type="entry name" value="WD40/YVTN_repeat-like_dom_sf"/>
</dbReference>
<dbReference type="PANTHER" id="PTHR19879">
    <property type="entry name" value="TRANSCRIPTION INITIATION FACTOR TFIID"/>
    <property type="match status" value="1"/>
</dbReference>
<dbReference type="Pfam" id="PF02825">
    <property type="entry name" value="WWE"/>
    <property type="match status" value="1"/>
</dbReference>
<evidence type="ECO:0000256" key="2">
    <source>
        <dbReference type="ARBA" id="ARBA00022737"/>
    </source>
</evidence>
<dbReference type="PROSITE" id="PS50082">
    <property type="entry name" value="WD_REPEATS_2"/>
    <property type="match status" value="3"/>
</dbReference>
<dbReference type="CDD" id="cd00200">
    <property type="entry name" value="WD40"/>
    <property type="match status" value="1"/>
</dbReference>
<sequence length="487" mass="52327">MGAGASHSPCSVMQQRNGAAGLTPLRRQSGVDFGGGCPFSSASKRNPALDRQLPGHWLFEEFPGEWKDYDADASQRIDASFVQGAAEATVVIKGRLHTIVFQTMTDSAGAGTVKSVRRNVATTDDGASPLKGVLSPVKLAGADGSATFAATTASSVSGDPFAVVESGLDTITRSLDTAADDPEALRPLLHSIIKAHTAPVFGTAFNLAGDKIMTGSKDGTCKFWELETAFVVREFEEHPGAVLACAINKTKVNVVATGCDDNNARIFSTGESPAKHLLEGHQHKVYNVAFTADGKHLLSTSMDGCLRQWDAVTGQCINESNSHASSIFSLQSGPRSPWLAITASDDALLAAHDLRLSKTVTHRYIGHEKTLWGCDIRFDEDQYLSCGMDSRVIAWDPRNPSGPYNTITSHRNPVHCVEYMPDGITFLSSARDRTFRQTIATSGREVFSCQAHESNVYKITYNPATGLAMTCGSDALVKLWRLPCLVE</sequence>
<protein>
    <submittedName>
        <fullName evidence="6">WD40 repeat-containing protein, putative</fullName>
    </submittedName>
</protein>
<dbReference type="EMBL" id="CYKH01002148">
    <property type="protein sequence ID" value="CUI15433.1"/>
    <property type="molecule type" value="Genomic_DNA"/>
</dbReference>
<evidence type="ECO:0000256" key="3">
    <source>
        <dbReference type="ARBA" id="ARBA00022980"/>
    </source>
</evidence>
<dbReference type="InterPro" id="IPR004170">
    <property type="entry name" value="WWE_dom"/>
</dbReference>
<dbReference type="GO" id="GO:0005840">
    <property type="term" value="C:ribosome"/>
    <property type="evidence" value="ECO:0007669"/>
    <property type="project" value="UniProtKB-KW"/>
</dbReference>
<dbReference type="AlphaFoldDB" id="A0A0S4KLR3"/>
<feature type="repeat" description="WD" evidence="4">
    <location>
        <begin position="449"/>
        <end position="482"/>
    </location>
</feature>
<dbReference type="SUPFAM" id="SSF50978">
    <property type="entry name" value="WD40 repeat-like"/>
    <property type="match status" value="1"/>
</dbReference>
<dbReference type="InterPro" id="IPR037197">
    <property type="entry name" value="WWE_dom_sf"/>
</dbReference>
<keyword evidence="1 4" id="KW-0853">WD repeat</keyword>
<dbReference type="InterPro" id="IPR019775">
    <property type="entry name" value="WD40_repeat_CS"/>
</dbReference>
<reference evidence="7" key="1">
    <citation type="submission" date="2015-09" db="EMBL/GenBank/DDBJ databases">
        <authorList>
            <consortium name="Pathogen Informatics"/>
        </authorList>
    </citation>
    <scope>NUCLEOTIDE SEQUENCE [LARGE SCALE GENOMIC DNA]</scope>
    <source>
        <strain evidence="7">Lake Konstanz</strain>
    </source>
</reference>
<dbReference type="PROSITE" id="PS50294">
    <property type="entry name" value="WD_REPEATS_REGION"/>
    <property type="match status" value="3"/>
</dbReference>
<dbReference type="OMA" id="GWFVEDL"/>
<keyword evidence="3" id="KW-0687">Ribonucleoprotein</keyword>
<dbReference type="InterPro" id="IPR001680">
    <property type="entry name" value="WD40_rpt"/>
</dbReference>
<dbReference type="Gene3D" id="3.30.720.50">
    <property type="match status" value="1"/>
</dbReference>
<evidence type="ECO:0000256" key="1">
    <source>
        <dbReference type="ARBA" id="ARBA00022574"/>
    </source>
</evidence>
<feature type="repeat" description="WD" evidence="4">
    <location>
        <begin position="278"/>
        <end position="319"/>
    </location>
</feature>
<dbReference type="Proteomes" id="UP000051952">
    <property type="component" value="Unassembled WGS sequence"/>
</dbReference>
<name>A0A0S4KLR3_BODSA</name>
<dbReference type="PROSITE" id="PS00678">
    <property type="entry name" value="WD_REPEATS_1"/>
    <property type="match status" value="1"/>
</dbReference>
<evidence type="ECO:0000256" key="4">
    <source>
        <dbReference type="PROSITE-ProRule" id="PRU00221"/>
    </source>
</evidence>
<keyword evidence="2" id="KW-0677">Repeat</keyword>
<gene>
    <name evidence="6" type="ORF">BSAL_42350</name>
</gene>
<evidence type="ECO:0000259" key="5">
    <source>
        <dbReference type="PROSITE" id="PS50918"/>
    </source>
</evidence>
<keyword evidence="7" id="KW-1185">Reference proteome</keyword>